<keyword evidence="4" id="KW-1185">Reference proteome</keyword>
<dbReference type="PATRIC" id="fig|981333.9.peg.975"/>
<accession>N8QE16</accession>
<evidence type="ECO:0000259" key="2">
    <source>
        <dbReference type="Pfam" id="PF13018"/>
    </source>
</evidence>
<dbReference type="AlphaFoldDB" id="N8QE16"/>
<feature type="non-terminal residue" evidence="3">
    <location>
        <position position="111"/>
    </location>
</feature>
<dbReference type="RefSeq" id="WP_004681404.1">
    <property type="nucleotide sequence ID" value="NZ_KB849211.1"/>
</dbReference>
<comment type="caution">
    <text evidence="3">The sequence shown here is derived from an EMBL/GenBank/DDBJ whole genome shotgun (WGS) entry which is preliminary data.</text>
</comment>
<dbReference type="InterPro" id="IPR024973">
    <property type="entry name" value="ESPR"/>
</dbReference>
<feature type="compositionally biased region" description="Polar residues" evidence="1">
    <location>
        <begin position="28"/>
        <end position="42"/>
    </location>
</feature>
<reference evidence="3 4" key="1">
    <citation type="submission" date="2013-02" db="EMBL/GenBank/DDBJ databases">
        <title>The Genome Sequence of Acinetobacter parvus CIP 108168.</title>
        <authorList>
            <consortium name="The Broad Institute Genome Sequencing Platform"/>
            <consortium name="The Broad Institute Genome Sequencing Center for Infectious Disease"/>
            <person name="Cerqueira G."/>
            <person name="Feldgarden M."/>
            <person name="Courvalin P."/>
            <person name="Perichon B."/>
            <person name="Grillot-Courvalin C."/>
            <person name="Clermont D."/>
            <person name="Rocha E."/>
            <person name="Yoon E.-J."/>
            <person name="Nemec A."/>
            <person name="Walker B."/>
            <person name="Young S.K."/>
            <person name="Zeng Q."/>
            <person name="Gargeya S."/>
            <person name="Fitzgerald M."/>
            <person name="Haas B."/>
            <person name="Abouelleil A."/>
            <person name="Alvarado L."/>
            <person name="Arachchi H.M."/>
            <person name="Berlin A.M."/>
            <person name="Chapman S.B."/>
            <person name="Dewar J."/>
            <person name="Goldberg J."/>
            <person name="Griggs A."/>
            <person name="Gujja S."/>
            <person name="Hansen M."/>
            <person name="Howarth C."/>
            <person name="Imamovic A."/>
            <person name="Larimer J."/>
            <person name="McCowan C."/>
            <person name="Murphy C."/>
            <person name="Neiman D."/>
            <person name="Pearson M."/>
            <person name="Priest M."/>
            <person name="Roberts A."/>
            <person name="Saif S."/>
            <person name="Shea T."/>
            <person name="Sisk P."/>
            <person name="Sykes S."/>
            <person name="Wortman J."/>
            <person name="Nusbaum C."/>
            <person name="Birren B."/>
        </authorList>
    </citation>
    <scope>NUCLEOTIDE SEQUENCE [LARGE SCALE GENOMIC DNA]</scope>
    <source>
        <strain evidence="3 4">CIP 108168</strain>
    </source>
</reference>
<dbReference type="EMBL" id="APOM01000039">
    <property type="protein sequence ID" value="ENU36815.1"/>
    <property type="molecule type" value="Genomic_DNA"/>
</dbReference>
<proteinExistence type="predicted"/>
<evidence type="ECO:0000313" key="3">
    <source>
        <dbReference type="EMBL" id="ENU36815.1"/>
    </source>
</evidence>
<sequence length="111" mass="11963">MNHIFKKIWNKSLGRMVVVSEHAKSAGKTDNTTGTQSNSLSNIHDDEQGKNFVFSFKPLVLKSLVLSIAAITGVNVWADDNYAHISTDTALGSAKGYAHATTKEAGTNKIT</sequence>
<protein>
    <recommendedName>
        <fullName evidence="2">ESPR domain-containing protein</fullName>
    </recommendedName>
</protein>
<name>N8QE16_9GAMM</name>
<feature type="domain" description="ESPR" evidence="2">
    <location>
        <begin position="1"/>
        <end position="41"/>
    </location>
</feature>
<gene>
    <name evidence="3" type="ORF">F988_00943</name>
</gene>
<organism evidence="3 4">
    <name type="scientific">Acinetobacter parvus DSM 16617 = CIP 108168</name>
    <dbReference type="NCBI Taxonomy" id="981333"/>
    <lineage>
        <taxon>Bacteria</taxon>
        <taxon>Pseudomonadati</taxon>
        <taxon>Pseudomonadota</taxon>
        <taxon>Gammaproteobacteria</taxon>
        <taxon>Moraxellales</taxon>
        <taxon>Moraxellaceae</taxon>
        <taxon>Acinetobacter</taxon>
    </lineage>
</organism>
<feature type="region of interest" description="Disordered" evidence="1">
    <location>
        <begin position="24"/>
        <end position="43"/>
    </location>
</feature>
<evidence type="ECO:0000313" key="4">
    <source>
        <dbReference type="Proteomes" id="UP000023776"/>
    </source>
</evidence>
<evidence type="ECO:0000256" key="1">
    <source>
        <dbReference type="SAM" id="MobiDB-lite"/>
    </source>
</evidence>
<dbReference type="Pfam" id="PF13018">
    <property type="entry name" value="ESPR"/>
    <property type="match status" value="1"/>
</dbReference>
<dbReference type="Proteomes" id="UP000023776">
    <property type="component" value="Unassembled WGS sequence"/>
</dbReference>
<dbReference type="HOGENOM" id="CLU_2163545_0_0_6"/>